<dbReference type="GO" id="GO:0004312">
    <property type="term" value="F:fatty acid synthase activity"/>
    <property type="evidence" value="ECO:0007669"/>
    <property type="project" value="TreeGrafter"/>
</dbReference>
<evidence type="ECO:0000313" key="6">
    <source>
        <dbReference type="Proteomes" id="UP000033684"/>
    </source>
</evidence>
<dbReference type="Proteomes" id="UP000033684">
    <property type="component" value="Unassembled WGS sequence"/>
</dbReference>
<dbReference type="Gene3D" id="3.10.129.10">
    <property type="entry name" value="Hotdog Thioesterase"/>
    <property type="match status" value="1"/>
</dbReference>
<dbReference type="PANTHER" id="PTHR43775">
    <property type="entry name" value="FATTY ACID SYNTHASE"/>
    <property type="match status" value="1"/>
</dbReference>
<dbReference type="GO" id="GO:0005737">
    <property type="term" value="C:cytoplasm"/>
    <property type="evidence" value="ECO:0007669"/>
    <property type="project" value="TreeGrafter"/>
</dbReference>
<dbReference type="EMBL" id="LAJX01000092">
    <property type="protein sequence ID" value="KJV06715.1"/>
    <property type="molecule type" value="Genomic_DNA"/>
</dbReference>
<dbReference type="GO" id="GO:0006633">
    <property type="term" value="P:fatty acid biosynthetic process"/>
    <property type="evidence" value="ECO:0007669"/>
    <property type="project" value="TreeGrafter"/>
</dbReference>
<dbReference type="InterPro" id="IPR050091">
    <property type="entry name" value="PKS_NRPS_Biosynth_Enz"/>
</dbReference>
<accession>A0A0F3IIX6</accession>
<keyword evidence="6" id="KW-1185">Reference proteome</keyword>
<evidence type="ECO:0000256" key="2">
    <source>
        <dbReference type="ARBA" id="ARBA00022553"/>
    </source>
</evidence>
<dbReference type="Pfam" id="PF21089">
    <property type="entry name" value="PKS_DH_N"/>
    <property type="match status" value="1"/>
</dbReference>
<evidence type="ECO:0000256" key="3">
    <source>
        <dbReference type="PROSITE-ProRule" id="PRU01363"/>
    </source>
</evidence>
<dbReference type="OrthoDB" id="9778690at2"/>
<feature type="domain" description="PKS/mFAS DH" evidence="4">
    <location>
        <begin position="53"/>
        <end position="146"/>
    </location>
</feature>
<dbReference type="Gene3D" id="3.30.70.3290">
    <property type="match status" value="1"/>
</dbReference>
<dbReference type="GO" id="GO:0005886">
    <property type="term" value="C:plasma membrane"/>
    <property type="evidence" value="ECO:0007669"/>
    <property type="project" value="TreeGrafter"/>
</dbReference>
<name>A0A0F3IIX6_9GAMM</name>
<dbReference type="GO" id="GO:0071770">
    <property type="term" value="P:DIM/DIP cell wall layer assembly"/>
    <property type="evidence" value="ECO:0007669"/>
    <property type="project" value="TreeGrafter"/>
</dbReference>
<dbReference type="PANTHER" id="PTHR43775:SF37">
    <property type="entry name" value="SI:DKEY-61P9.11"/>
    <property type="match status" value="1"/>
</dbReference>
<comment type="caution">
    <text evidence="5">The sequence shown here is derived from an EMBL/GenBank/DDBJ whole genome shotgun (WGS) entry which is preliminary data.</text>
</comment>
<dbReference type="RefSeq" id="WP_045779039.1">
    <property type="nucleotide sequence ID" value="NZ_LAJX01000092.1"/>
</dbReference>
<gene>
    <name evidence="5" type="ORF">VZ94_09435</name>
</gene>
<evidence type="ECO:0000259" key="4">
    <source>
        <dbReference type="PROSITE" id="PS52019"/>
    </source>
</evidence>
<reference evidence="5 6" key="2">
    <citation type="journal article" date="2016" name="Microb. Ecol.">
        <title>Genome Characteristics of a Novel Type I Methanotroph (Sn10-6) Isolated from a Flooded Indian Rice Field.</title>
        <authorList>
            <person name="Rahalkar M.C."/>
            <person name="Pandit P.S."/>
            <person name="Dhakephalkar P.K."/>
            <person name="Pore S."/>
            <person name="Arora P."/>
            <person name="Kapse N."/>
        </authorList>
    </citation>
    <scope>NUCLEOTIDE SEQUENCE [LARGE SCALE GENOMIC DNA]</scope>
    <source>
        <strain evidence="5 6">Sn10-6</strain>
    </source>
</reference>
<protein>
    <recommendedName>
        <fullName evidence="4">PKS/mFAS DH domain-containing protein</fullName>
    </recommendedName>
</protein>
<dbReference type="PROSITE" id="PS52019">
    <property type="entry name" value="PKS_MFAS_DH"/>
    <property type="match status" value="1"/>
</dbReference>
<organism evidence="5 6">
    <name type="scientific">Methylocucumis oryzae</name>
    <dbReference type="NCBI Taxonomy" id="1632867"/>
    <lineage>
        <taxon>Bacteria</taxon>
        <taxon>Pseudomonadati</taxon>
        <taxon>Pseudomonadota</taxon>
        <taxon>Gammaproteobacteria</taxon>
        <taxon>Methylococcales</taxon>
        <taxon>Methylococcaceae</taxon>
        <taxon>Methylocucumis</taxon>
    </lineage>
</organism>
<proteinExistence type="predicted"/>
<reference evidence="6" key="1">
    <citation type="submission" date="2015-03" db="EMBL/GenBank/DDBJ databases">
        <title>Draft genome sequence of a novel methanotroph (Sn10-6) isolated from flooded ricefield rhizosphere in India.</title>
        <authorList>
            <person name="Pandit P.S."/>
            <person name="Pore S.D."/>
            <person name="Arora P."/>
            <person name="Kapse N.G."/>
            <person name="Dhakephalkar P.K."/>
            <person name="Rahalkar M.C."/>
        </authorList>
    </citation>
    <scope>NUCLEOTIDE SEQUENCE [LARGE SCALE GENOMIC DNA]</scope>
    <source>
        <strain evidence="6">Sn10-6</strain>
    </source>
</reference>
<evidence type="ECO:0000313" key="5">
    <source>
        <dbReference type="EMBL" id="KJV06715.1"/>
    </source>
</evidence>
<dbReference type="AlphaFoldDB" id="A0A0F3IIX6"/>
<keyword evidence="1" id="KW-0596">Phosphopantetheine</keyword>
<comment type="caution">
    <text evidence="3">Lacks conserved residue(s) required for the propagation of feature annotation.</text>
</comment>
<dbReference type="InterPro" id="IPR049900">
    <property type="entry name" value="PKS_mFAS_DH"/>
</dbReference>
<evidence type="ECO:0000256" key="1">
    <source>
        <dbReference type="ARBA" id="ARBA00022450"/>
    </source>
</evidence>
<keyword evidence="2" id="KW-0597">Phosphoprotein</keyword>
<sequence length="146" mass="16675">MLTAWLKGAEVDWSRLYDSPRQRVHLPAYPFAGKRYWLPEITASKPTAKHDCHPLLQQNISDLSAYAFQTCLTGAEFFLAQHQINQQNVLPGAVYLEMVSAAIRQLLPAAESLIVIKDLVWLKPFIVDDTERLLQLRLQANGEQRF</sequence>
<dbReference type="InterPro" id="IPR049552">
    <property type="entry name" value="PKS_DH_N"/>
</dbReference>